<sequence>MRVHRDPGFVVLPDNEPGRQVAARLLSWGAVLATHRSGRPWIVGRCWDRPVTRVPLPHGELVLLGHHSGTADSLAQAAGKMRHVSEVDGLVRGLDGSFHLVARLGDTVRVQGSALGCTRLYYTTGENPEMVSDRAYLLGRLTDASVDPRALAGHLVEPVAHWIGERPLLRGVTPVPLGHYLATPAHGGTPRRVRWWRPPQPHLGLADGAALLRERLTAAVGTRTAGGGLVSSELSGGYDSTSLGFLAARGEARLIVHTVPIRETTSEDLSWATIAAGEMAGVEHDIMPADDMPLVYAGVSEVHDRLDEPSTAIASRARVVAMVRRFAERGSRVHLTGHGGDHLFIGVPTHFHGQLAVRPVEAFRRLRAFAALFGWSNTALARAMADRRDYRRWCAGHINPAVGPLDIRTPLLGWMIPPTVPPWVTREGRRLLGGLLREMGRDSSPLSPDRGMHAELESLSDGVRLVRAMNHMVVNTGVPAAMPYFDDRVVEAVLRVRPEARVTPWTYKPLLGAAMRGIVPDRVLSRSSKDRGSLDLARGLRVHRDELASLWENSRLGELGLVDARMLRDLAVNPSTPGLDGGSLDSTIGCEVWLRGLEAAELQPAESAARRM</sequence>
<keyword evidence="7" id="KW-1185">Reference proteome</keyword>
<organism evidence="6 7">
    <name type="scientific">Sinosporangium siamense</name>
    <dbReference type="NCBI Taxonomy" id="1367973"/>
    <lineage>
        <taxon>Bacteria</taxon>
        <taxon>Bacillati</taxon>
        <taxon>Actinomycetota</taxon>
        <taxon>Actinomycetes</taxon>
        <taxon>Streptosporangiales</taxon>
        <taxon>Streptosporangiaceae</taxon>
        <taxon>Sinosporangium</taxon>
    </lineage>
</organism>
<evidence type="ECO:0000256" key="2">
    <source>
        <dbReference type="ARBA" id="ARBA00012737"/>
    </source>
</evidence>
<evidence type="ECO:0000256" key="4">
    <source>
        <dbReference type="ARBA" id="ARBA00048741"/>
    </source>
</evidence>
<evidence type="ECO:0000313" key="6">
    <source>
        <dbReference type="EMBL" id="GII95025.1"/>
    </source>
</evidence>
<feature type="domain" description="Asparagine synthetase" evidence="5">
    <location>
        <begin position="212"/>
        <end position="576"/>
    </location>
</feature>
<keyword evidence="3" id="KW-0028">Amino-acid biosynthesis</keyword>
<dbReference type="Pfam" id="PF00733">
    <property type="entry name" value="Asn_synthase"/>
    <property type="match status" value="1"/>
</dbReference>
<accession>A0A919V7D9</accession>
<dbReference type="Proteomes" id="UP000606172">
    <property type="component" value="Unassembled WGS sequence"/>
</dbReference>
<dbReference type="InterPro" id="IPR014729">
    <property type="entry name" value="Rossmann-like_a/b/a_fold"/>
</dbReference>
<evidence type="ECO:0000256" key="1">
    <source>
        <dbReference type="ARBA" id="ARBA00005187"/>
    </source>
</evidence>
<dbReference type="EMBL" id="BOOW01000032">
    <property type="protein sequence ID" value="GII95025.1"/>
    <property type="molecule type" value="Genomic_DNA"/>
</dbReference>
<comment type="catalytic activity">
    <reaction evidence="4">
        <text>L-aspartate + L-glutamine + ATP + H2O = L-asparagine + L-glutamate + AMP + diphosphate + H(+)</text>
        <dbReference type="Rhea" id="RHEA:12228"/>
        <dbReference type="ChEBI" id="CHEBI:15377"/>
        <dbReference type="ChEBI" id="CHEBI:15378"/>
        <dbReference type="ChEBI" id="CHEBI:29985"/>
        <dbReference type="ChEBI" id="CHEBI:29991"/>
        <dbReference type="ChEBI" id="CHEBI:30616"/>
        <dbReference type="ChEBI" id="CHEBI:33019"/>
        <dbReference type="ChEBI" id="CHEBI:58048"/>
        <dbReference type="ChEBI" id="CHEBI:58359"/>
        <dbReference type="ChEBI" id="CHEBI:456215"/>
        <dbReference type="EC" id="6.3.5.4"/>
    </reaction>
</comment>
<gene>
    <name evidence="6" type="ORF">Ssi02_52560</name>
</gene>
<comment type="caution">
    <text evidence="6">The sequence shown here is derived from an EMBL/GenBank/DDBJ whole genome shotgun (WGS) entry which is preliminary data.</text>
</comment>
<reference evidence="6" key="1">
    <citation type="submission" date="2021-01" db="EMBL/GenBank/DDBJ databases">
        <title>Whole genome shotgun sequence of Sinosporangium siamense NBRC 109515.</title>
        <authorList>
            <person name="Komaki H."/>
            <person name="Tamura T."/>
        </authorList>
    </citation>
    <scope>NUCLEOTIDE SEQUENCE</scope>
    <source>
        <strain evidence="6">NBRC 109515</strain>
    </source>
</reference>
<keyword evidence="3" id="KW-0061">Asparagine biosynthesis</keyword>
<dbReference type="InterPro" id="IPR001962">
    <property type="entry name" value="Asn_synthase"/>
</dbReference>
<dbReference type="EC" id="6.3.5.4" evidence="2"/>
<dbReference type="RefSeq" id="WP_204030061.1">
    <property type="nucleotide sequence ID" value="NZ_BOOW01000032.1"/>
</dbReference>
<dbReference type="PANTHER" id="PTHR43284">
    <property type="entry name" value="ASPARAGINE SYNTHETASE (GLUTAMINE-HYDROLYZING)"/>
    <property type="match status" value="1"/>
</dbReference>
<evidence type="ECO:0000259" key="5">
    <source>
        <dbReference type="Pfam" id="PF00733"/>
    </source>
</evidence>
<evidence type="ECO:0000256" key="3">
    <source>
        <dbReference type="ARBA" id="ARBA00022888"/>
    </source>
</evidence>
<protein>
    <recommendedName>
        <fullName evidence="2">asparagine synthase (glutamine-hydrolyzing)</fullName>
        <ecNumber evidence="2">6.3.5.4</ecNumber>
    </recommendedName>
</protein>
<name>A0A919V7D9_9ACTN</name>
<dbReference type="Gene3D" id="3.40.50.620">
    <property type="entry name" value="HUPs"/>
    <property type="match status" value="2"/>
</dbReference>
<proteinExistence type="predicted"/>
<dbReference type="SUPFAM" id="SSF52402">
    <property type="entry name" value="Adenine nucleotide alpha hydrolases-like"/>
    <property type="match status" value="1"/>
</dbReference>
<dbReference type="GO" id="GO:0006529">
    <property type="term" value="P:asparagine biosynthetic process"/>
    <property type="evidence" value="ECO:0007669"/>
    <property type="project" value="UniProtKB-KW"/>
</dbReference>
<dbReference type="InterPro" id="IPR051786">
    <property type="entry name" value="ASN_synthetase/amidase"/>
</dbReference>
<dbReference type="GO" id="GO:0004066">
    <property type="term" value="F:asparagine synthase (glutamine-hydrolyzing) activity"/>
    <property type="evidence" value="ECO:0007669"/>
    <property type="project" value="UniProtKB-EC"/>
</dbReference>
<comment type="pathway">
    <text evidence="1">Amino-acid biosynthesis; L-asparagine biosynthesis; L-asparagine from L-aspartate (L-Gln route): step 1/1.</text>
</comment>
<evidence type="ECO:0000313" key="7">
    <source>
        <dbReference type="Proteomes" id="UP000606172"/>
    </source>
</evidence>
<dbReference type="AlphaFoldDB" id="A0A919V7D9"/>
<dbReference type="PANTHER" id="PTHR43284:SF1">
    <property type="entry name" value="ASPARAGINE SYNTHETASE"/>
    <property type="match status" value="1"/>
</dbReference>